<gene>
    <name evidence="2" type="ORF">NDU88_000586</name>
</gene>
<sequence length="75" mass="8187">MRSSSAHSTCRLEARISGPRVAAARSQCRETHTRASGVNVPGDGDGRTYHCHGHPQISRVRMNIGERPPGEVRPK</sequence>
<dbReference type="Proteomes" id="UP001066276">
    <property type="component" value="Chromosome 7"/>
</dbReference>
<dbReference type="AlphaFoldDB" id="A0AAV7P1G5"/>
<name>A0AAV7P1G5_PLEWA</name>
<evidence type="ECO:0000313" key="3">
    <source>
        <dbReference type="Proteomes" id="UP001066276"/>
    </source>
</evidence>
<evidence type="ECO:0000256" key="1">
    <source>
        <dbReference type="SAM" id="MobiDB-lite"/>
    </source>
</evidence>
<dbReference type="EMBL" id="JANPWB010000011">
    <property type="protein sequence ID" value="KAJ1122082.1"/>
    <property type="molecule type" value="Genomic_DNA"/>
</dbReference>
<proteinExistence type="predicted"/>
<reference evidence="2" key="1">
    <citation type="journal article" date="2022" name="bioRxiv">
        <title>Sequencing and chromosome-scale assembly of the giantPleurodeles waltlgenome.</title>
        <authorList>
            <person name="Brown T."/>
            <person name="Elewa A."/>
            <person name="Iarovenko S."/>
            <person name="Subramanian E."/>
            <person name="Araus A.J."/>
            <person name="Petzold A."/>
            <person name="Susuki M."/>
            <person name="Suzuki K.-i.T."/>
            <person name="Hayashi T."/>
            <person name="Toyoda A."/>
            <person name="Oliveira C."/>
            <person name="Osipova E."/>
            <person name="Leigh N.D."/>
            <person name="Simon A."/>
            <person name="Yun M.H."/>
        </authorList>
    </citation>
    <scope>NUCLEOTIDE SEQUENCE</scope>
    <source>
        <strain evidence="2">20211129_DDA</strain>
        <tissue evidence="2">Liver</tissue>
    </source>
</reference>
<comment type="caution">
    <text evidence="2">The sequence shown here is derived from an EMBL/GenBank/DDBJ whole genome shotgun (WGS) entry which is preliminary data.</text>
</comment>
<protein>
    <submittedName>
        <fullName evidence="2">Uncharacterized protein</fullName>
    </submittedName>
</protein>
<evidence type="ECO:0000313" key="2">
    <source>
        <dbReference type="EMBL" id="KAJ1122082.1"/>
    </source>
</evidence>
<keyword evidence="3" id="KW-1185">Reference proteome</keyword>
<feature type="region of interest" description="Disordered" evidence="1">
    <location>
        <begin position="25"/>
        <end position="47"/>
    </location>
</feature>
<accession>A0AAV7P1G5</accession>
<organism evidence="2 3">
    <name type="scientific">Pleurodeles waltl</name>
    <name type="common">Iberian ribbed newt</name>
    <dbReference type="NCBI Taxonomy" id="8319"/>
    <lineage>
        <taxon>Eukaryota</taxon>
        <taxon>Metazoa</taxon>
        <taxon>Chordata</taxon>
        <taxon>Craniata</taxon>
        <taxon>Vertebrata</taxon>
        <taxon>Euteleostomi</taxon>
        <taxon>Amphibia</taxon>
        <taxon>Batrachia</taxon>
        <taxon>Caudata</taxon>
        <taxon>Salamandroidea</taxon>
        <taxon>Salamandridae</taxon>
        <taxon>Pleurodelinae</taxon>
        <taxon>Pleurodeles</taxon>
    </lineage>
</organism>